<evidence type="ECO:0000313" key="2">
    <source>
        <dbReference type="Proteomes" id="UP001189429"/>
    </source>
</evidence>
<comment type="caution">
    <text evidence="1">The sequence shown here is derived from an EMBL/GenBank/DDBJ whole genome shotgun (WGS) entry which is preliminary data.</text>
</comment>
<dbReference type="EMBL" id="CAUYUJ010003353">
    <property type="protein sequence ID" value="CAK0804977.1"/>
    <property type="molecule type" value="Genomic_DNA"/>
</dbReference>
<reference evidence="1" key="1">
    <citation type="submission" date="2023-10" db="EMBL/GenBank/DDBJ databases">
        <authorList>
            <person name="Chen Y."/>
            <person name="Shah S."/>
            <person name="Dougan E. K."/>
            <person name="Thang M."/>
            <person name="Chan C."/>
        </authorList>
    </citation>
    <scope>NUCLEOTIDE SEQUENCE [LARGE SCALE GENOMIC DNA]</scope>
</reference>
<evidence type="ECO:0000313" key="1">
    <source>
        <dbReference type="EMBL" id="CAK0804977.1"/>
    </source>
</evidence>
<dbReference type="Proteomes" id="UP001189429">
    <property type="component" value="Unassembled WGS sequence"/>
</dbReference>
<sequence length="115" mass="11739">MEDLQKDHAEGEQSLGVARLATREADANNTAFDSIAFQQAKLAEVDEQRREHGLAAAAAADAGRAPAAGGVCAPPPAAGAAAAAPDAACGAAAAFQPRLFFSGSFRFKPEALWES</sequence>
<organism evidence="1 2">
    <name type="scientific">Prorocentrum cordatum</name>
    <dbReference type="NCBI Taxonomy" id="2364126"/>
    <lineage>
        <taxon>Eukaryota</taxon>
        <taxon>Sar</taxon>
        <taxon>Alveolata</taxon>
        <taxon>Dinophyceae</taxon>
        <taxon>Prorocentrales</taxon>
        <taxon>Prorocentraceae</taxon>
        <taxon>Prorocentrum</taxon>
    </lineage>
</organism>
<name>A0ABN9QJ95_9DINO</name>
<protein>
    <submittedName>
        <fullName evidence="1">Uncharacterized protein</fullName>
    </submittedName>
</protein>
<keyword evidence="2" id="KW-1185">Reference proteome</keyword>
<accession>A0ABN9QJ95</accession>
<feature type="non-terminal residue" evidence="1">
    <location>
        <position position="115"/>
    </location>
</feature>
<proteinExistence type="predicted"/>
<gene>
    <name evidence="1" type="ORF">PCOR1329_LOCUS11641</name>
</gene>